<reference evidence="2 3" key="1">
    <citation type="submission" date="2020-08" db="EMBL/GenBank/DDBJ databases">
        <title>Genomic Encyclopedia of Type Strains, Phase IV (KMG-IV): sequencing the most valuable type-strain genomes for metagenomic binning, comparative biology and taxonomic classification.</title>
        <authorList>
            <person name="Goeker M."/>
        </authorList>
    </citation>
    <scope>NUCLEOTIDE SEQUENCE [LARGE SCALE GENOMIC DNA]</scope>
    <source>
        <strain evidence="2 3">DSM 25079</strain>
    </source>
</reference>
<dbReference type="EMBL" id="JACIJC010000001">
    <property type="protein sequence ID" value="MBB5684559.1"/>
    <property type="molecule type" value="Genomic_DNA"/>
</dbReference>
<feature type="domain" description="N-acetyltransferase" evidence="1">
    <location>
        <begin position="11"/>
        <end position="201"/>
    </location>
</feature>
<protein>
    <submittedName>
        <fullName evidence="2">GNAT superfamily N-acetyltransferase</fullName>
    </submittedName>
</protein>
<dbReference type="GO" id="GO:0016747">
    <property type="term" value="F:acyltransferase activity, transferring groups other than amino-acyl groups"/>
    <property type="evidence" value="ECO:0007669"/>
    <property type="project" value="InterPro"/>
</dbReference>
<organism evidence="2 3">
    <name type="scientific">Sphingobium boeckii</name>
    <dbReference type="NCBI Taxonomy" id="1082345"/>
    <lineage>
        <taxon>Bacteria</taxon>
        <taxon>Pseudomonadati</taxon>
        <taxon>Pseudomonadota</taxon>
        <taxon>Alphaproteobacteria</taxon>
        <taxon>Sphingomonadales</taxon>
        <taxon>Sphingomonadaceae</taxon>
        <taxon>Sphingobium</taxon>
    </lineage>
</organism>
<comment type="caution">
    <text evidence="2">The sequence shown here is derived from an EMBL/GenBank/DDBJ whole genome shotgun (WGS) entry which is preliminary data.</text>
</comment>
<dbReference type="PROSITE" id="PS51186">
    <property type="entry name" value="GNAT"/>
    <property type="match status" value="1"/>
</dbReference>
<proteinExistence type="predicted"/>
<keyword evidence="3" id="KW-1185">Reference proteome</keyword>
<dbReference type="InterPro" id="IPR000182">
    <property type="entry name" value="GNAT_dom"/>
</dbReference>
<dbReference type="AlphaFoldDB" id="A0A7W9ED45"/>
<dbReference type="Proteomes" id="UP000549617">
    <property type="component" value="Unassembled WGS sequence"/>
</dbReference>
<evidence type="ECO:0000259" key="1">
    <source>
        <dbReference type="PROSITE" id="PS51186"/>
    </source>
</evidence>
<dbReference type="Pfam" id="PF00583">
    <property type="entry name" value="Acetyltransf_1"/>
    <property type="match status" value="1"/>
</dbReference>
<keyword evidence="2" id="KW-0808">Transferase</keyword>
<dbReference type="SUPFAM" id="SSF55729">
    <property type="entry name" value="Acyl-CoA N-acyltransferases (Nat)"/>
    <property type="match status" value="1"/>
</dbReference>
<evidence type="ECO:0000313" key="3">
    <source>
        <dbReference type="Proteomes" id="UP000549617"/>
    </source>
</evidence>
<name>A0A7W9ED45_9SPHN</name>
<dbReference type="InterPro" id="IPR016181">
    <property type="entry name" value="Acyl_CoA_acyltransferase"/>
</dbReference>
<accession>A0A7W9ED45</accession>
<dbReference type="Gene3D" id="3.40.630.30">
    <property type="match status" value="1"/>
</dbReference>
<sequence>MMKGSPQGEPIRVETLTGHALARSIDALAALRISVFRAFPYLYYGDAAYERAYLNAYIASRDAVVIGAFDGDTLVGAATAAPMEDHAQAFAAPFDARGHDLTDILYCGESVLLPAYRGKGLGHAFFDGREAHARALGRRHVAFCAVIRAEDHPARPMDYAPLDPFWRKRGYAPLQGMTTDFAWKDIGDAHETPKPMQFWMKAV</sequence>
<evidence type="ECO:0000313" key="2">
    <source>
        <dbReference type="EMBL" id="MBB5684559.1"/>
    </source>
</evidence>
<gene>
    <name evidence="2" type="ORF">FHS49_000550</name>
</gene>
<dbReference type="CDD" id="cd04301">
    <property type="entry name" value="NAT_SF"/>
    <property type="match status" value="1"/>
</dbReference>